<dbReference type="PROSITE" id="PS50297">
    <property type="entry name" value="ANK_REP_REGION"/>
    <property type="match status" value="1"/>
</dbReference>
<keyword evidence="10" id="KW-0401">Integrin</keyword>
<proteinExistence type="inferred from homology"/>
<protein>
    <submittedName>
        <fullName evidence="10">Integrin-linked protein kinase 1</fullName>
    </submittedName>
</protein>
<name>A0A438H9T4_VITVI</name>
<dbReference type="Gene3D" id="1.25.40.20">
    <property type="entry name" value="Ankyrin repeat-containing domain"/>
    <property type="match status" value="1"/>
</dbReference>
<evidence type="ECO:0000256" key="8">
    <source>
        <dbReference type="SAM" id="MobiDB-lite"/>
    </source>
</evidence>
<reference evidence="10 11" key="1">
    <citation type="journal article" date="2018" name="PLoS Genet.">
        <title>Population sequencing reveals clonal diversity and ancestral inbreeding in the grapevine cultivar Chardonnay.</title>
        <authorList>
            <person name="Roach M.J."/>
            <person name="Johnson D.L."/>
            <person name="Bohlmann J."/>
            <person name="van Vuuren H.J."/>
            <person name="Jones S.J."/>
            <person name="Pretorius I.S."/>
            <person name="Schmidt S.A."/>
            <person name="Borneman A.R."/>
        </authorList>
    </citation>
    <scope>NUCLEOTIDE SEQUENCE [LARGE SCALE GENOMIC DNA]</scope>
    <source>
        <strain evidence="11">cv. Chardonnay</strain>
        <tissue evidence="10">Leaf</tissue>
    </source>
</reference>
<dbReference type="PROSITE" id="PS50088">
    <property type="entry name" value="ANK_REPEAT"/>
    <property type="match status" value="1"/>
</dbReference>
<keyword evidence="6" id="KW-0040">ANK repeat</keyword>
<dbReference type="SUPFAM" id="SSF48403">
    <property type="entry name" value="Ankyrin repeat"/>
    <property type="match status" value="1"/>
</dbReference>
<dbReference type="PROSITE" id="PS50011">
    <property type="entry name" value="PROTEIN_KINASE_DOM"/>
    <property type="match status" value="1"/>
</dbReference>
<sequence length="444" mass="50105">MDDCRSSSPPPKRMQPQTMDSEGPYQLLHCSSKGDKAGVIQELEKGVDANLADYDKRTALHLAACEGCEEIVVLLLEKGADVNSIDRWDALNFCLMSDVTLDLHITVHNCIRVLLKLLPLSDARSFGHEKICKILEAQGGTDPVGLDSQTPCYEIDHTEVDMDEATLIGEGAYGEVYLVKWRGTEVAAKTIRSSIASDPRVKNTFLRELGLWQKLRHPNIVQFLGVLKHSERLIFLTEYLRNVRFHNRKKGRLDPPVAVAYALDIARGMNYLHQHKPHAIIHRDLTPRNVLQDEAGRLKVTDFGLSKIAQEKDAVGYKMTGGTGSYNFMTFSDRYMAPEVYRRESYGKSIDVFSFALIVHEMFQGGPSNRAENAEYVADKRAYEDSRPPLSSFVYPEPIKTLLRNCWHKNPESRPTFEAIILELEKIQESMISKKTACCDCAIL</sequence>
<dbReference type="GO" id="GO:0005524">
    <property type="term" value="F:ATP binding"/>
    <property type="evidence" value="ECO:0007669"/>
    <property type="project" value="UniProtKB-UniRule"/>
</dbReference>
<dbReference type="PROSITE" id="PS00107">
    <property type="entry name" value="PROTEIN_KINASE_ATP"/>
    <property type="match status" value="1"/>
</dbReference>
<dbReference type="GO" id="GO:0007229">
    <property type="term" value="P:integrin-mediated signaling pathway"/>
    <property type="evidence" value="ECO:0007669"/>
    <property type="project" value="UniProtKB-KW"/>
</dbReference>
<evidence type="ECO:0000256" key="1">
    <source>
        <dbReference type="ARBA" id="ARBA00005843"/>
    </source>
</evidence>
<evidence type="ECO:0000313" key="11">
    <source>
        <dbReference type="Proteomes" id="UP000288805"/>
    </source>
</evidence>
<dbReference type="FunFam" id="3.30.200.20:FF:000180">
    <property type="entry name" value="serine/threonine-protein kinase STY46-like"/>
    <property type="match status" value="1"/>
</dbReference>
<dbReference type="EMBL" id="QGNW01000255">
    <property type="protein sequence ID" value="RVW81189.1"/>
    <property type="molecule type" value="Genomic_DNA"/>
</dbReference>
<dbReference type="SUPFAM" id="SSF56112">
    <property type="entry name" value="Protein kinase-like (PK-like)"/>
    <property type="match status" value="1"/>
</dbReference>
<organism evidence="10 11">
    <name type="scientific">Vitis vinifera</name>
    <name type="common">Grape</name>
    <dbReference type="NCBI Taxonomy" id="29760"/>
    <lineage>
        <taxon>Eukaryota</taxon>
        <taxon>Viridiplantae</taxon>
        <taxon>Streptophyta</taxon>
        <taxon>Embryophyta</taxon>
        <taxon>Tracheophyta</taxon>
        <taxon>Spermatophyta</taxon>
        <taxon>Magnoliopsida</taxon>
        <taxon>eudicotyledons</taxon>
        <taxon>Gunneridae</taxon>
        <taxon>Pentapetalae</taxon>
        <taxon>rosids</taxon>
        <taxon>Vitales</taxon>
        <taxon>Vitaceae</taxon>
        <taxon>Viteae</taxon>
        <taxon>Vitis</taxon>
    </lineage>
</organism>
<feature type="domain" description="Protein kinase" evidence="9">
    <location>
        <begin position="162"/>
        <end position="432"/>
    </location>
</feature>
<evidence type="ECO:0000313" key="10">
    <source>
        <dbReference type="EMBL" id="RVW81189.1"/>
    </source>
</evidence>
<feature type="binding site" evidence="7">
    <location>
        <position position="189"/>
    </location>
    <ligand>
        <name>ATP</name>
        <dbReference type="ChEBI" id="CHEBI:30616"/>
    </ligand>
</feature>
<dbReference type="InterPro" id="IPR036770">
    <property type="entry name" value="Ankyrin_rpt-contain_sf"/>
</dbReference>
<dbReference type="Gene3D" id="3.30.200.20">
    <property type="entry name" value="Phosphorylase Kinase, domain 1"/>
    <property type="match status" value="1"/>
</dbReference>
<dbReference type="InterPro" id="IPR051681">
    <property type="entry name" value="Ser/Thr_Kinases-Pseudokinases"/>
</dbReference>
<evidence type="ECO:0000256" key="3">
    <source>
        <dbReference type="ARBA" id="ARBA00022741"/>
    </source>
</evidence>
<comment type="similarity">
    <text evidence="1">Belongs to the protein kinase superfamily. TKL Ser/Thr protein kinase family.</text>
</comment>
<keyword evidence="5 7" id="KW-0067">ATP-binding</keyword>
<accession>A0A438H9T4</accession>
<gene>
    <name evidence="10" type="primary">ILK1_3</name>
    <name evidence="10" type="ORF">CK203_041072</name>
</gene>
<feature type="region of interest" description="Disordered" evidence="8">
    <location>
        <begin position="1"/>
        <end position="22"/>
    </location>
</feature>
<dbReference type="PIRSF" id="PIRSF000654">
    <property type="entry name" value="Integrin-linked_kinase"/>
    <property type="match status" value="1"/>
</dbReference>
<dbReference type="Pfam" id="PF12796">
    <property type="entry name" value="Ank_2"/>
    <property type="match status" value="1"/>
</dbReference>
<dbReference type="PANTHER" id="PTHR44329:SF62">
    <property type="entry name" value="PROTEIN KINASE DOMAIN-CONTAINING PROTEIN"/>
    <property type="match status" value="1"/>
</dbReference>
<keyword evidence="4 10" id="KW-0418">Kinase</keyword>
<feature type="repeat" description="ANK" evidence="6">
    <location>
        <begin position="55"/>
        <end position="87"/>
    </location>
</feature>
<dbReference type="AlphaFoldDB" id="A0A438H9T4"/>
<dbReference type="InterPro" id="IPR011009">
    <property type="entry name" value="Kinase-like_dom_sf"/>
</dbReference>
<dbReference type="FunFam" id="1.10.510.10:FF:002723">
    <property type="match status" value="1"/>
</dbReference>
<dbReference type="InterPro" id="IPR000719">
    <property type="entry name" value="Prot_kinase_dom"/>
</dbReference>
<dbReference type="Pfam" id="PF00069">
    <property type="entry name" value="Pkinase"/>
    <property type="match status" value="1"/>
</dbReference>
<dbReference type="GO" id="GO:0004672">
    <property type="term" value="F:protein kinase activity"/>
    <property type="evidence" value="ECO:0007669"/>
    <property type="project" value="InterPro"/>
</dbReference>
<keyword evidence="3 7" id="KW-0547">Nucleotide-binding</keyword>
<evidence type="ECO:0000259" key="9">
    <source>
        <dbReference type="PROSITE" id="PS50011"/>
    </source>
</evidence>
<evidence type="ECO:0000256" key="5">
    <source>
        <dbReference type="ARBA" id="ARBA00022840"/>
    </source>
</evidence>
<dbReference type="InterPro" id="IPR017441">
    <property type="entry name" value="Protein_kinase_ATP_BS"/>
</dbReference>
<keyword evidence="2" id="KW-0808">Transferase</keyword>
<evidence type="ECO:0000256" key="6">
    <source>
        <dbReference type="PROSITE-ProRule" id="PRU00023"/>
    </source>
</evidence>
<dbReference type="Proteomes" id="UP000288805">
    <property type="component" value="Unassembled WGS sequence"/>
</dbReference>
<dbReference type="InterPro" id="IPR002110">
    <property type="entry name" value="Ankyrin_rpt"/>
</dbReference>
<evidence type="ECO:0000256" key="4">
    <source>
        <dbReference type="ARBA" id="ARBA00022777"/>
    </source>
</evidence>
<dbReference type="Gene3D" id="1.10.510.10">
    <property type="entry name" value="Transferase(Phosphotransferase) domain 1"/>
    <property type="match status" value="1"/>
</dbReference>
<dbReference type="CDD" id="cd13999">
    <property type="entry name" value="STKc_MAP3K-like"/>
    <property type="match status" value="1"/>
</dbReference>
<dbReference type="SMART" id="SM00248">
    <property type="entry name" value="ANK"/>
    <property type="match status" value="1"/>
</dbReference>
<evidence type="ECO:0000256" key="7">
    <source>
        <dbReference type="PROSITE-ProRule" id="PRU10141"/>
    </source>
</evidence>
<comment type="caution">
    <text evidence="10">The sequence shown here is derived from an EMBL/GenBank/DDBJ whole genome shotgun (WGS) entry which is preliminary data.</text>
</comment>
<evidence type="ECO:0000256" key="2">
    <source>
        <dbReference type="ARBA" id="ARBA00022679"/>
    </source>
</evidence>
<dbReference type="PANTHER" id="PTHR44329">
    <property type="entry name" value="SERINE/THREONINE-PROTEIN KINASE TNNI3K-RELATED"/>
    <property type="match status" value="1"/>
</dbReference>